<organism evidence="2">
    <name type="scientific">Trypanosoma congolense (strain IL3000)</name>
    <dbReference type="NCBI Taxonomy" id="1068625"/>
    <lineage>
        <taxon>Eukaryota</taxon>
        <taxon>Discoba</taxon>
        <taxon>Euglenozoa</taxon>
        <taxon>Kinetoplastea</taxon>
        <taxon>Metakinetoplastina</taxon>
        <taxon>Trypanosomatida</taxon>
        <taxon>Trypanosomatidae</taxon>
        <taxon>Trypanosoma</taxon>
        <taxon>Nannomonas</taxon>
    </lineage>
</organism>
<proteinExistence type="predicted"/>
<dbReference type="EMBL" id="HE575324">
    <property type="protein sequence ID" value="CCC95447.1"/>
    <property type="molecule type" value="Genomic_DNA"/>
</dbReference>
<dbReference type="FunFam" id="3.40.50.300:FF:002738">
    <property type="entry name" value="Putative ATPase"/>
    <property type="match status" value="1"/>
</dbReference>
<dbReference type="VEuPathDB" id="TriTrypDB:TcIL3000.11.9050"/>
<dbReference type="SMART" id="SM00382">
    <property type="entry name" value="AAA"/>
    <property type="match status" value="2"/>
</dbReference>
<name>G0V1C6_TRYCI</name>
<dbReference type="SUPFAM" id="SSF52540">
    <property type="entry name" value="P-loop containing nucleoside triphosphate hydrolases"/>
    <property type="match status" value="2"/>
</dbReference>
<dbReference type="PANTHER" id="PTHR23077:SF159">
    <property type="entry name" value="PUTATIVE-RELATED"/>
    <property type="match status" value="1"/>
</dbReference>
<evidence type="ECO:0000259" key="1">
    <source>
        <dbReference type="SMART" id="SM00382"/>
    </source>
</evidence>
<protein>
    <submittedName>
        <fullName evidence="2">Uncharacterized protein TCIL3000_11_9050</fullName>
    </submittedName>
</protein>
<dbReference type="PANTHER" id="PTHR23077">
    <property type="entry name" value="AAA-FAMILY ATPASE"/>
    <property type="match status" value="1"/>
</dbReference>
<dbReference type="InterPro" id="IPR003593">
    <property type="entry name" value="AAA+_ATPase"/>
</dbReference>
<dbReference type="Pfam" id="PF00004">
    <property type="entry name" value="AAA"/>
    <property type="match status" value="1"/>
</dbReference>
<sequence length="634" mass="69571">MDHETAGCLLNKMAEGENAPPPSPFEQAQLLMCGVLTHWPFDSQPVSVLLCGPSGNGKSYAVQAATELVQRDSTCDRHVVTVAPKMASSLSRHHADGSTALRKDIRRAINESAMARVTEVAERDSPKGFAVAVILDHMELFLAAVADSEDFTHGAWSKTAQPEEVMPHHPTLICDLYDIIRGRDLFSKDELIQMNLKTILFVTLFSGTYEDVDQFARENLFDACISLKTPTESERISFLARCPGIPTTLHCALAARTGGITYRGLVEVVEHAESILHNDLTEADRELLRHQADSSESGECLSTCGAEALPAIISMQAVRAFASSGTVAAREFRQGAGYVDVHQTRWSDIAGLDSIKVTLKRLVLQPLRFSATYRHFGLRPSTGVLLHGPPGTGKTMLARAIATELNASFIYLDLPQLIQAEVGESERRLREFFDAARDRSPSVMFIDELQAAFGSRTDTASVHDARLVSQFLHLFDAAREDSSYFTLFIGATNVLHMLDEEMLRGGRLDTLVEVPFLDKAARLGLVRRVVYGEWRAWGKAAAIAVSGKKEDDSDVLNELVRRFVDGTTGFSGAQLRHTLNVFALQFIRLTCAEPKGFTSDGTPVGIIAEADAHKFHDCVVEVLTRALSSAVRCR</sequence>
<dbReference type="InterPro" id="IPR050168">
    <property type="entry name" value="AAA_ATPase_domain"/>
</dbReference>
<dbReference type="AlphaFoldDB" id="G0V1C6"/>
<gene>
    <name evidence="2" type="ORF">TCIL3000_11_9050</name>
</gene>
<dbReference type="GO" id="GO:0016887">
    <property type="term" value="F:ATP hydrolysis activity"/>
    <property type="evidence" value="ECO:0007669"/>
    <property type="project" value="InterPro"/>
</dbReference>
<accession>G0V1C6</accession>
<dbReference type="InterPro" id="IPR003959">
    <property type="entry name" value="ATPase_AAA_core"/>
</dbReference>
<feature type="domain" description="AAA+ ATPase" evidence="1">
    <location>
        <begin position="44"/>
        <end position="231"/>
    </location>
</feature>
<dbReference type="InterPro" id="IPR027417">
    <property type="entry name" value="P-loop_NTPase"/>
</dbReference>
<reference evidence="2" key="1">
    <citation type="journal article" date="2012" name="Proc. Natl. Acad. Sci. U.S.A.">
        <title>Antigenic diversity is generated by distinct evolutionary mechanisms in African trypanosome species.</title>
        <authorList>
            <person name="Jackson A.P."/>
            <person name="Berry A."/>
            <person name="Aslett M."/>
            <person name="Allison H.C."/>
            <person name="Burton P."/>
            <person name="Vavrova-Anderson J."/>
            <person name="Brown R."/>
            <person name="Browne H."/>
            <person name="Corton N."/>
            <person name="Hauser H."/>
            <person name="Gamble J."/>
            <person name="Gilderthorp R."/>
            <person name="Marcello L."/>
            <person name="McQuillan J."/>
            <person name="Otto T.D."/>
            <person name="Quail M.A."/>
            <person name="Sanders M.J."/>
            <person name="van Tonder A."/>
            <person name="Ginger M.L."/>
            <person name="Field M.C."/>
            <person name="Barry J.D."/>
            <person name="Hertz-Fowler C."/>
            <person name="Berriman M."/>
        </authorList>
    </citation>
    <scope>NUCLEOTIDE SEQUENCE</scope>
    <source>
        <strain evidence="2">IL3000</strain>
    </source>
</reference>
<evidence type="ECO:0000313" key="2">
    <source>
        <dbReference type="EMBL" id="CCC95447.1"/>
    </source>
</evidence>
<dbReference type="Gene3D" id="3.40.50.300">
    <property type="entry name" value="P-loop containing nucleotide triphosphate hydrolases"/>
    <property type="match status" value="1"/>
</dbReference>
<dbReference type="GO" id="GO:0005524">
    <property type="term" value="F:ATP binding"/>
    <property type="evidence" value="ECO:0007669"/>
    <property type="project" value="InterPro"/>
</dbReference>
<feature type="domain" description="AAA+ ATPase" evidence="1">
    <location>
        <begin position="380"/>
        <end position="518"/>
    </location>
</feature>